<dbReference type="InterPro" id="IPR003386">
    <property type="entry name" value="LACT/PDAT_acylTrfase"/>
</dbReference>
<name>A0A2P6NBG5_9EUKA</name>
<feature type="chain" id="PRO_5015192337" evidence="1">
    <location>
        <begin position="19"/>
        <end position="441"/>
    </location>
</feature>
<protein>
    <submittedName>
        <fullName evidence="2">Group XV phospholipase A2-like</fullName>
    </submittedName>
</protein>
<dbReference type="EMBL" id="MDYQ01000128">
    <property type="protein sequence ID" value="PRP81300.1"/>
    <property type="molecule type" value="Genomic_DNA"/>
</dbReference>
<dbReference type="Proteomes" id="UP000241769">
    <property type="component" value="Unassembled WGS sequence"/>
</dbReference>
<dbReference type="AlphaFoldDB" id="A0A2P6NBG5"/>
<dbReference type="STRING" id="1890364.A0A2P6NBG5"/>
<proteinExistence type="predicted"/>
<keyword evidence="1" id="KW-0732">Signal</keyword>
<feature type="signal peptide" evidence="1">
    <location>
        <begin position="1"/>
        <end position="18"/>
    </location>
</feature>
<dbReference type="Pfam" id="PF02450">
    <property type="entry name" value="LCAT"/>
    <property type="match status" value="1"/>
</dbReference>
<dbReference type="PANTHER" id="PTHR11440">
    <property type="entry name" value="LECITHIN-CHOLESTEROL ACYLTRANSFERASE-RELATED"/>
    <property type="match status" value="1"/>
</dbReference>
<gene>
    <name evidence="2" type="ORF">PROFUN_04535</name>
</gene>
<evidence type="ECO:0000313" key="2">
    <source>
        <dbReference type="EMBL" id="PRP81300.1"/>
    </source>
</evidence>
<accession>A0A2P6NBG5</accession>
<dbReference type="OrthoDB" id="190846at2759"/>
<dbReference type="InParanoid" id="A0A2P6NBG5"/>
<evidence type="ECO:0000256" key="1">
    <source>
        <dbReference type="SAM" id="SignalP"/>
    </source>
</evidence>
<comment type="caution">
    <text evidence="2">The sequence shown here is derived from an EMBL/GenBank/DDBJ whole genome shotgun (WGS) entry which is preliminary data.</text>
</comment>
<organism evidence="2 3">
    <name type="scientific">Planoprotostelium fungivorum</name>
    <dbReference type="NCBI Taxonomy" id="1890364"/>
    <lineage>
        <taxon>Eukaryota</taxon>
        <taxon>Amoebozoa</taxon>
        <taxon>Evosea</taxon>
        <taxon>Variosea</taxon>
        <taxon>Cavosteliida</taxon>
        <taxon>Cavosteliaceae</taxon>
        <taxon>Planoprotostelium</taxon>
    </lineage>
</organism>
<dbReference type="SUPFAM" id="SSF53474">
    <property type="entry name" value="alpha/beta-Hydrolases"/>
    <property type="match status" value="1"/>
</dbReference>
<dbReference type="InterPro" id="IPR029058">
    <property type="entry name" value="AB_hydrolase_fold"/>
</dbReference>
<dbReference type="GO" id="GO:0008374">
    <property type="term" value="F:O-acyltransferase activity"/>
    <property type="evidence" value="ECO:0007669"/>
    <property type="project" value="InterPro"/>
</dbReference>
<evidence type="ECO:0000313" key="3">
    <source>
        <dbReference type="Proteomes" id="UP000241769"/>
    </source>
</evidence>
<reference evidence="2 3" key="1">
    <citation type="journal article" date="2018" name="Genome Biol. Evol.">
        <title>Multiple Roots of Fruiting Body Formation in Amoebozoa.</title>
        <authorList>
            <person name="Hillmann F."/>
            <person name="Forbes G."/>
            <person name="Novohradska S."/>
            <person name="Ferling I."/>
            <person name="Riege K."/>
            <person name="Groth M."/>
            <person name="Westermann M."/>
            <person name="Marz M."/>
            <person name="Spaller T."/>
            <person name="Winckler T."/>
            <person name="Schaap P."/>
            <person name="Glockner G."/>
        </authorList>
    </citation>
    <scope>NUCLEOTIDE SEQUENCE [LARGE SCALE GENOMIC DNA]</scope>
    <source>
        <strain evidence="2 3">Jena</strain>
    </source>
</reference>
<dbReference type="Gene3D" id="3.40.50.1820">
    <property type="entry name" value="alpha/beta hydrolase"/>
    <property type="match status" value="1"/>
</dbReference>
<dbReference type="GO" id="GO:0006629">
    <property type="term" value="P:lipid metabolic process"/>
    <property type="evidence" value="ECO:0007669"/>
    <property type="project" value="InterPro"/>
</dbReference>
<sequence length="441" mass="49901">MSRHLLLFFCILISQTLSIPLKSSYHTVDPVANALQYDAFFKKFMPQPITTQERQQLVQLTQTVANKNRARSERSLVPVIIIPSLIGNIMEARLDDAEYVHWYCYDNSDWYTIFLNNWQFCFSENFQLKFENGSYISSRRGVTTRPPHWGSTQSCDFLDEAKTLPVWSDINNILRNASYVDGVNLRAAPYDWRFGPEGLNEWYEATRRLFEESYEKNSAPAAAVSLSMGGPYFVQFLQTVSQEWKDKYVRSFTSLSGAFGGSSFAISALALPPDNGQYGSLSAIVQNLARTWGSIPYLLPSTDVFRDKVFVSVGKVNYTIEDFPRLFNDSGVPASVTDAWKRVRSLQNLSKKPPGVKTNCVYGYGLDTQASFDRVDFKSTATPSTEDGDTTCLREALESCQDWKTKQKEPVILYPIFNMTHGGAVTNVDAIKIFLSEIELL</sequence>
<keyword evidence="3" id="KW-1185">Reference proteome</keyword>